<proteinExistence type="predicted"/>
<feature type="coiled-coil region" evidence="1">
    <location>
        <begin position="24"/>
        <end position="51"/>
    </location>
</feature>
<comment type="caution">
    <text evidence="2">The sequence shown here is derived from an EMBL/GenBank/DDBJ whole genome shotgun (WGS) entry which is preliminary data.</text>
</comment>
<organism evidence="2">
    <name type="scientific">Streptococcus mitis</name>
    <dbReference type="NCBI Taxonomy" id="28037"/>
    <lineage>
        <taxon>Bacteria</taxon>
        <taxon>Bacillati</taxon>
        <taxon>Bacillota</taxon>
        <taxon>Bacilli</taxon>
        <taxon>Lactobacillales</taxon>
        <taxon>Streptococcaceae</taxon>
        <taxon>Streptococcus</taxon>
        <taxon>Streptococcus mitis group</taxon>
    </lineage>
</organism>
<evidence type="ECO:0000313" key="2">
    <source>
        <dbReference type="EMBL" id="KXA58796.1"/>
    </source>
</evidence>
<keyword evidence="1" id="KW-0175">Coiled coil</keyword>
<dbReference type="AlphaFoldDB" id="A0A133RUJ8"/>
<gene>
    <name evidence="2" type="ORF">HMPREF3228_01675</name>
</gene>
<accession>A0A133RUJ8</accession>
<sequence length="54" mass="6478">MKTSPEELVEAMEGKLSLEDRFLLDQSLEECQMYQELIEKLTDEIQHYIEKEFP</sequence>
<name>A0A133RUJ8_STRMT</name>
<dbReference type="PATRIC" id="fig|28037.231.peg.1664"/>
<reference evidence="2" key="1">
    <citation type="submission" date="2016-01" db="EMBL/GenBank/DDBJ databases">
        <authorList>
            <person name="Oliw E.H."/>
        </authorList>
    </citation>
    <scope>NUCLEOTIDE SEQUENCE [LARGE SCALE GENOMIC DNA]</scope>
    <source>
        <strain evidence="2">CMW7705B</strain>
    </source>
</reference>
<protein>
    <submittedName>
        <fullName evidence="2">Uncharacterized protein</fullName>
    </submittedName>
</protein>
<evidence type="ECO:0000256" key="1">
    <source>
        <dbReference type="SAM" id="Coils"/>
    </source>
</evidence>
<dbReference type="EMBL" id="LRQR01000096">
    <property type="protein sequence ID" value="KXA58796.1"/>
    <property type="molecule type" value="Genomic_DNA"/>
</dbReference>
<dbReference type="RefSeq" id="WP_230955075.1">
    <property type="nucleotide sequence ID" value="NZ_JAJNSD010000009.1"/>
</dbReference>
<dbReference type="Proteomes" id="UP000070065">
    <property type="component" value="Unassembled WGS sequence"/>
</dbReference>